<dbReference type="AlphaFoldDB" id="A0ABC8SQ07"/>
<evidence type="ECO:0000313" key="2">
    <source>
        <dbReference type="EMBL" id="CAK9184501.1"/>
    </source>
</evidence>
<accession>A0ABC8SQ07</accession>
<keyword evidence="3" id="KW-1185">Reference proteome</keyword>
<feature type="non-terminal residue" evidence="1">
    <location>
        <position position="1"/>
    </location>
</feature>
<gene>
    <name evidence="1" type="ORF">ILEXP_LOCUS27655</name>
    <name evidence="2" type="ORF">ILEXP_LOCUS54835</name>
</gene>
<proteinExistence type="predicted"/>
<dbReference type="Proteomes" id="UP001642360">
    <property type="component" value="Unassembled WGS sequence"/>
</dbReference>
<reference evidence="1 3" key="1">
    <citation type="submission" date="2024-02" db="EMBL/GenBank/DDBJ databases">
        <authorList>
            <person name="Vignale AGUSTIN F."/>
            <person name="Sosa J E."/>
            <person name="Modenutti C."/>
        </authorList>
    </citation>
    <scope>NUCLEOTIDE SEQUENCE [LARGE SCALE GENOMIC DNA]</scope>
</reference>
<name>A0ABC8SQ07_9AQUA</name>
<comment type="caution">
    <text evidence="1">The sequence shown here is derived from an EMBL/GenBank/DDBJ whole genome shotgun (WGS) entry which is preliminary data.</text>
</comment>
<dbReference type="EMBL" id="CAUOFW020008988">
    <property type="protein sequence ID" value="CAK9184501.1"/>
    <property type="molecule type" value="Genomic_DNA"/>
</dbReference>
<evidence type="ECO:0000313" key="3">
    <source>
        <dbReference type="Proteomes" id="UP001642360"/>
    </source>
</evidence>
<dbReference type="EMBL" id="CAUOFW020003280">
    <property type="protein sequence ID" value="CAK9158978.1"/>
    <property type="molecule type" value="Genomic_DNA"/>
</dbReference>
<organism evidence="1 3">
    <name type="scientific">Ilex paraguariensis</name>
    <name type="common">yerba mate</name>
    <dbReference type="NCBI Taxonomy" id="185542"/>
    <lineage>
        <taxon>Eukaryota</taxon>
        <taxon>Viridiplantae</taxon>
        <taxon>Streptophyta</taxon>
        <taxon>Embryophyta</taxon>
        <taxon>Tracheophyta</taxon>
        <taxon>Spermatophyta</taxon>
        <taxon>Magnoliopsida</taxon>
        <taxon>eudicotyledons</taxon>
        <taxon>Gunneridae</taxon>
        <taxon>Pentapetalae</taxon>
        <taxon>asterids</taxon>
        <taxon>campanulids</taxon>
        <taxon>Aquifoliales</taxon>
        <taxon>Aquifoliaceae</taxon>
        <taxon>Ilex</taxon>
    </lineage>
</organism>
<sequence length="87" mass="9519">MPKQQEASLNQTSHPYGTVPLCYGNFDKQSTAPKQPLVTIPSPMVMPFFVAQNPQPSSTTPNISVLKVADSREPLTLSLETTYATPR</sequence>
<evidence type="ECO:0000313" key="1">
    <source>
        <dbReference type="EMBL" id="CAK9158978.1"/>
    </source>
</evidence>
<protein>
    <submittedName>
        <fullName evidence="1">Uncharacterized protein</fullName>
    </submittedName>
</protein>